<protein>
    <submittedName>
        <fullName evidence="1">Uncharacterized protein</fullName>
    </submittedName>
</protein>
<reference evidence="1 2" key="1">
    <citation type="submission" date="2015-10" db="EMBL/GenBank/DDBJ databases">
        <title>Draft genome sequence of Streptomyces corchorusii DSM 40340, type strain for the species Streptomyces corchorusii.</title>
        <authorList>
            <person name="Ruckert C."/>
            <person name="Winkler A."/>
            <person name="Kalinowski J."/>
            <person name="Kampfer P."/>
            <person name="Glaeser S."/>
        </authorList>
    </citation>
    <scope>NUCLEOTIDE SEQUENCE [LARGE SCALE GENOMIC DNA]</scope>
    <source>
        <strain evidence="1 2">DSM 40340</strain>
    </source>
</reference>
<gene>
    <name evidence="1" type="ORF">AQJ11_03265</name>
</gene>
<dbReference type="Proteomes" id="UP000053398">
    <property type="component" value="Unassembled WGS sequence"/>
</dbReference>
<organism evidence="1 2">
    <name type="scientific">Streptomyces corchorusii</name>
    <name type="common">Streptomyces chibaensis</name>
    <dbReference type="NCBI Taxonomy" id="1903"/>
    <lineage>
        <taxon>Bacteria</taxon>
        <taxon>Bacillati</taxon>
        <taxon>Actinomycetota</taxon>
        <taxon>Actinomycetes</taxon>
        <taxon>Kitasatosporales</taxon>
        <taxon>Streptomycetaceae</taxon>
        <taxon>Streptomyces</taxon>
    </lineage>
</organism>
<name>A0A124HPL0_STRCK</name>
<keyword evidence="2" id="KW-1185">Reference proteome</keyword>
<evidence type="ECO:0000313" key="2">
    <source>
        <dbReference type="Proteomes" id="UP000053398"/>
    </source>
</evidence>
<sequence>MTGRFDATSTAWEGRAVRTVRRTLASVAIGIGLLMGALAAPAAATSPAQLDCYVAGDYNQFVANTPWHVEPYGSSRVAARGGGAFYIIQYCQNDYGNWWFQRDDYLWAYEKYVGV</sequence>
<evidence type="ECO:0000313" key="1">
    <source>
        <dbReference type="EMBL" id="KUN32559.1"/>
    </source>
</evidence>
<dbReference type="EMBL" id="LMWP01000002">
    <property type="protein sequence ID" value="KUN32559.1"/>
    <property type="molecule type" value="Genomic_DNA"/>
</dbReference>
<comment type="caution">
    <text evidence="1">The sequence shown here is derived from an EMBL/GenBank/DDBJ whole genome shotgun (WGS) entry which is preliminary data.</text>
</comment>
<accession>A0A124HPL0</accession>
<proteinExistence type="predicted"/>
<dbReference type="AlphaFoldDB" id="A0A124HPL0"/>